<dbReference type="GO" id="GO:0005759">
    <property type="term" value="C:mitochondrial matrix"/>
    <property type="evidence" value="ECO:0007669"/>
    <property type="project" value="InterPro"/>
</dbReference>
<dbReference type="InterPro" id="IPR036561">
    <property type="entry name" value="MAM33_sf"/>
</dbReference>
<dbReference type="PANTHER" id="PTHR10826:SF1">
    <property type="entry name" value="COMPLEMENT COMPONENT 1 Q SUBCOMPONENT-BINDING PROTEIN, MITOCHONDRIAL"/>
    <property type="match status" value="1"/>
</dbReference>
<keyword evidence="3" id="KW-1185">Reference proteome</keyword>
<dbReference type="OrthoDB" id="278212at2759"/>
<feature type="compositionally biased region" description="Acidic residues" evidence="1">
    <location>
        <begin position="120"/>
        <end position="137"/>
    </location>
</feature>
<dbReference type="PANTHER" id="PTHR10826">
    <property type="entry name" value="COMPLEMENT COMPONENT 1"/>
    <property type="match status" value="1"/>
</dbReference>
<dbReference type="HOGENOM" id="CLU_072692_0_0_1"/>
<name>M2R0D7_CERS8</name>
<sequence>MSALRALRQTSLASSRALAVRSVARAGVCPSFAVARRTFAVSAPKLGEGSSDVTLAQKLSEELKYEQEAAKPGEPEFVKAFREQGIWTLKDTPESDEITLERKFGNETIRVMFSTTDIQSQEENEYEEEEEVPEEETPNSYNVRCSITITKENAHGALSIDGMTADGQFILDGISYYSDSKTGTELTADADFKRRGMYIGPQFETLDVAVQEEFEKFLAERGINESLAFFIPDFAEYKEQKEYVNWLGSVKKFIEA</sequence>
<dbReference type="InterPro" id="IPR003428">
    <property type="entry name" value="MAM33"/>
</dbReference>
<evidence type="ECO:0000256" key="1">
    <source>
        <dbReference type="SAM" id="MobiDB-lite"/>
    </source>
</evidence>
<dbReference type="AlphaFoldDB" id="M2R0D7"/>
<evidence type="ECO:0008006" key="4">
    <source>
        <dbReference type="Google" id="ProtNLM"/>
    </source>
</evidence>
<proteinExistence type="predicted"/>
<dbReference type="Pfam" id="PF02330">
    <property type="entry name" value="MAM33"/>
    <property type="match status" value="1"/>
</dbReference>
<evidence type="ECO:0000313" key="2">
    <source>
        <dbReference type="EMBL" id="EMD32321.1"/>
    </source>
</evidence>
<feature type="region of interest" description="Disordered" evidence="1">
    <location>
        <begin position="118"/>
        <end position="139"/>
    </location>
</feature>
<evidence type="ECO:0000313" key="3">
    <source>
        <dbReference type="Proteomes" id="UP000016930"/>
    </source>
</evidence>
<organism evidence="2 3">
    <name type="scientific">Ceriporiopsis subvermispora (strain B)</name>
    <name type="common">White-rot fungus</name>
    <name type="synonym">Gelatoporia subvermispora</name>
    <dbReference type="NCBI Taxonomy" id="914234"/>
    <lineage>
        <taxon>Eukaryota</taxon>
        <taxon>Fungi</taxon>
        <taxon>Dikarya</taxon>
        <taxon>Basidiomycota</taxon>
        <taxon>Agaricomycotina</taxon>
        <taxon>Agaricomycetes</taxon>
        <taxon>Polyporales</taxon>
        <taxon>Gelatoporiaceae</taxon>
        <taxon>Gelatoporia</taxon>
    </lineage>
</organism>
<dbReference type="STRING" id="914234.M2R0D7"/>
<reference evidence="2 3" key="1">
    <citation type="journal article" date="2012" name="Proc. Natl. Acad. Sci. U.S.A.">
        <title>Comparative genomics of Ceriporiopsis subvermispora and Phanerochaete chrysosporium provide insight into selective ligninolysis.</title>
        <authorList>
            <person name="Fernandez-Fueyo E."/>
            <person name="Ruiz-Duenas F.J."/>
            <person name="Ferreira P."/>
            <person name="Floudas D."/>
            <person name="Hibbett D.S."/>
            <person name="Canessa P."/>
            <person name="Larrondo L.F."/>
            <person name="James T.Y."/>
            <person name="Seelenfreund D."/>
            <person name="Lobos S."/>
            <person name="Polanco R."/>
            <person name="Tello M."/>
            <person name="Honda Y."/>
            <person name="Watanabe T."/>
            <person name="Watanabe T."/>
            <person name="Ryu J.S."/>
            <person name="Kubicek C.P."/>
            <person name="Schmoll M."/>
            <person name="Gaskell J."/>
            <person name="Hammel K.E."/>
            <person name="St John F.J."/>
            <person name="Vanden Wymelenberg A."/>
            <person name="Sabat G."/>
            <person name="Splinter BonDurant S."/>
            <person name="Syed K."/>
            <person name="Yadav J.S."/>
            <person name="Doddapaneni H."/>
            <person name="Subramanian V."/>
            <person name="Lavin J.L."/>
            <person name="Oguiza J.A."/>
            <person name="Perez G."/>
            <person name="Pisabarro A.G."/>
            <person name="Ramirez L."/>
            <person name="Santoyo F."/>
            <person name="Master E."/>
            <person name="Coutinho P.M."/>
            <person name="Henrissat B."/>
            <person name="Lombard V."/>
            <person name="Magnuson J.K."/>
            <person name="Kuees U."/>
            <person name="Hori C."/>
            <person name="Igarashi K."/>
            <person name="Samejima M."/>
            <person name="Held B.W."/>
            <person name="Barry K.W."/>
            <person name="LaButti K.M."/>
            <person name="Lapidus A."/>
            <person name="Lindquist E.A."/>
            <person name="Lucas S.M."/>
            <person name="Riley R."/>
            <person name="Salamov A.A."/>
            <person name="Hoffmeister D."/>
            <person name="Schwenk D."/>
            <person name="Hadar Y."/>
            <person name="Yarden O."/>
            <person name="de Vries R.P."/>
            <person name="Wiebenga A."/>
            <person name="Stenlid J."/>
            <person name="Eastwood D."/>
            <person name="Grigoriev I.V."/>
            <person name="Berka R.M."/>
            <person name="Blanchette R.A."/>
            <person name="Kersten P."/>
            <person name="Martinez A.T."/>
            <person name="Vicuna R."/>
            <person name="Cullen D."/>
        </authorList>
    </citation>
    <scope>NUCLEOTIDE SEQUENCE [LARGE SCALE GENOMIC DNA]</scope>
    <source>
        <strain evidence="2 3">B</strain>
    </source>
</reference>
<dbReference type="Gene3D" id="3.10.280.10">
    <property type="entry name" value="Mitochondrial glycoprotein"/>
    <property type="match status" value="1"/>
</dbReference>
<dbReference type="SUPFAM" id="SSF54529">
    <property type="entry name" value="Mitochondrial glycoprotein MAM33-like"/>
    <property type="match status" value="1"/>
</dbReference>
<gene>
    <name evidence="2" type="ORF">CERSUDRAFT_119020</name>
</gene>
<accession>M2R0D7</accession>
<dbReference type="GO" id="GO:0042256">
    <property type="term" value="P:cytosolic ribosome assembly"/>
    <property type="evidence" value="ECO:0007669"/>
    <property type="project" value="TreeGrafter"/>
</dbReference>
<dbReference type="EMBL" id="KB445812">
    <property type="protein sequence ID" value="EMD32321.1"/>
    <property type="molecule type" value="Genomic_DNA"/>
</dbReference>
<protein>
    <recommendedName>
        <fullName evidence="4">Mitochondrial glyco protein</fullName>
    </recommendedName>
</protein>
<dbReference type="Proteomes" id="UP000016930">
    <property type="component" value="Unassembled WGS sequence"/>
</dbReference>